<keyword evidence="3" id="KW-1185">Reference proteome</keyword>
<sequence>MRPIQTITGAAAIAVMTLMPSAAQSDLLGVPGPISFQGEDYALAWTSQPSENYVKQEYVPAGQQVETYQDMILVEAVIGALTPMDAAASQIQSLEARKGVDPVLNYDLMRNDATGEVLLDFLVSDLEADPVIVEWNAYRYQALGDGEGVALVAISRRGYGEDGATSFMTGLGAMRSEAINALANLSFPAVSIAP</sequence>
<dbReference type="EMBL" id="JBHUNP010000001">
    <property type="protein sequence ID" value="MFD2649373.1"/>
    <property type="molecule type" value="Genomic_DNA"/>
</dbReference>
<evidence type="ECO:0000256" key="1">
    <source>
        <dbReference type="SAM" id="SignalP"/>
    </source>
</evidence>
<evidence type="ECO:0000313" key="3">
    <source>
        <dbReference type="Proteomes" id="UP001597521"/>
    </source>
</evidence>
<proteinExistence type="predicted"/>
<organism evidence="2 3">
    <name type="scientific">Devosia albogilva</name>
    <dbReference type="NCBI Taxonomy" id="429726"/>
    <lineage>
        <taxon>Bacteria</taxon>
        <taxon>Pseudomonadati</taxon>
        <taxon>Pseudomonadota</taxon>
        <taxon>Alphaproteobacteria</taxon>
        <taxon>Hyphomicrobiales</taxon>
        <taxon>Devosiaceae</taxon>
        <taxon>Devosia</taxon>
    </lineage>
</organism>
<protein>
    <submittedName>
        <fullName evidence="2">Uncharacterized protein</fullName>
    </submittedName>
</protein>
<accession>A0ABW5QNT7</accession>
<evidence type="ECO:0000313" key="2">
    <source>
        <dbReference type="EMBL" id="MFD2649373.1"/>
    </source>
</evidence>
<keyword evidence="1" id="KW-0732">Signal</keyword>
<name>A0ABW5QNT7_9HYPH</name>
<dbReference type="Proteomes" id="UP001597521">
    <property type="component" value="Unassembled WGS sequence"/>
</dbReference>
<feature type="signal peptide" evidence="1">
    <location>
        <begin position="1"/>
        <end position="25"/>
    </location>
</feature>
<feature type="chain" id="PRO_5045261975" evidence="1">
    <location>
        <begin position="26"/>
        <end position="194"/>
    </location>
</feature>
<comment type="caution">
    <text evidence="2">The sequence shown here is derived from an EMBL/GenBank/DDBJ whole genome shotgun (WGS) entry which is preliminary data.</text>
</comment>
<reference evidence="3" key="1">
    <citation type="journal article" date="2019" name="Int. J. Syst. Evol. Microbiol.">
        <title>The Global Catalogue of Microorganisms (GCM) 10K type strain sequencing project: providing services to taxonomists for standard genome sequencing and annotation.</title>
        <authorList>
            <consortium name="The Broad Institute Genomics Platform"/>
            <consortium name="The Broad Institute Genome Sequencing Center for Infectious Disease"/>
            <person name="Wu L."/>
            <person name="Ma J."/>
        </authorList>
    </citation>
    <scope>NUCLEOTIDE SEQUENCE [LARGE SCALE GENOMIC DNA]</scope>
    <source>
        <strain evidence="3">CCM 7427</strain>
    </source>
</reference>
<gene>
    <name evidence="2" type="ORF">ACFSX5_16425</name>
</gene>
<dbReference type="RefSeq" id="WP_386834899.1">
    <property type="nucleotide sequence ID" value="NZ_JBHUNP010000001.1"/>
</dbReference>